<dbReference type="PANTHER" id="PTHR45745:SF1">
    <property type="entry name" value="PHOSPHOGLUCOMUTASE 2B-RELATED"/>
    <property type="match status" value="1"/>
</dbReference>
<dbReference type="GO" id="GO:0006166">
    <property type="term" value="P:purine ribonucleoside salvage"/>
    <property type="evidence" value="ECO:0007669"/>
    <property type="project" value="TreeGrafter"/>
</dbReference>
<evidence type="ECO:0000256" key="3">
    <source>
        <dbReference type="ARBA" id="ARBA00023235"/>
    </source>
</evidence>
<sequence>MAEKQADGEWKVFAGNEMGALISWWTWKSWKKENPNGDASNLYMLNSAVSSSIVKTMATKEGFKNELTLTGFKWMGNKADELTKQGKHVILAWEESIGFMAGNPLDKDGVTAAGIFAEMASYLHSENLTLAKQLFNIYKELVQFIDSLSFSPYRLKLSKD</sequence>
<dbReference type="GO" id="GO:0008973">
    <property type="term" value="F:phosphopentomutase activity"/>
    <property type="evidence" value="ECO:0007669"/>
    <property type="project" value="TreeGrafter"/>
</dbReference>
<dbReference type="Proteomes" id="UP000267096">
    <property type="component" value="Unassembled WGS sequence"/>
</dbReference>
<keyword evidence="3" id="KW-0413">Isomerase</keyword>
<accession>A0A3P6P1U1</accession>
<dbReference type="Pfam" id="PF02880">
    <property type="entry name" value="PGM_PMM_III"/>
    <property type="match status" value="1"/>
</dbReference>
<dbReference type="EMBL" id="UYRR01009735">
    <property type="protein sequence ID" value="VDK25060.1"/>
    <property type="molecule type" value="Genomic_DNA"/>
</dbReference>
<dbReference type="GO" id="GO:0005975">
    <property type="term" value="P:carbohydrate metabolic process"/>
    <property type="evidence" value="ECO:0007669"/>
    <property type="project" value="InterPro"/>
</dbReference>
<gene>
    <name evidence="5" type="ORF">ASIM_LOCUS5138</name>
</gene>
<evidence type="ECO:0000313" key="6">
    <source>
        <dbReference type="Proteomes" id="UP000267096"/>
    </source>
</evidence>
<evidence type="ECO:0000313" key="5">
    <source>
        <dbReference type="EMBL" id="VDK25060.1"/>
    </source>
</evidence>
<dbReference type="GO" id="GO:0046872">
    <property type="term" value="F:metal ion binding"/>
    <property type="evidence" value="ECO:0007669"/>
    <property type="project" value="UniProtKB-KW"/>
</dbReference>
<reference evidence="5 6" key="1">
    <citation type="submission" date="2018-11" db="EMBL/GenBank/DDBJ databases">
        <authorList>
            <consortium name="Pathogen Informatics"/>
        </authorList>
    </citation>
    <scope>NUCLEOTIDE SEQUENCE [LARGE SCALE GENOMIC DNA]</scope>
</reference>
<name>A0A3P6P1U1_ANISI</name>
<proteinExistence type="predicted"/>
<dbReference type="GO" id="GO:0005634">
    <property type="term" value="C:nucleus"/>
    <property type="evidence" value="ECO:0007669"/>
    <property type="project" value="TreeGrafter"/>
</dbReference>
<dbReference type="PANTHER" id="PTHR45745">
    <property type="entry name" value="PHOSPHOMANNOMUTASE 45A"/>
    <property type="match status" value="1"/>
</dbReference>
<organism evidence="5 6">
    <name type="scientific">Anisakis simplex</name>
    <name type="common">Herring worm</name>
    <dbReference type="NCBI Taxonomy" id="6269"/>
    <lineage>
        <taxon>Eukaryota</taxon>
        <taxon>Metazoa</taxon>
        <taxon>Ecdysozoa</taxon>
        <taxon>Nematoda</taxon>
        <taxon>Chromadorea</taxon>
        <taxon>Rhabditida</taxon>
        <taxon>Spirurina</taxon>
        <taxon>Ascaridomorpha</taxon>
        <taxon>Ascaridoidea</taxon>
        <taxon>Anisakidae</taxon>
        <taxon>Anisakis</taxon>
        <taxon>Anisakis simplex complex</taxon>
    </lineage>
</organism>
<keyword evidence="1" id="KW-0479">Metal-binding</keyword>
<evidence type="ECO:0000256" key="2">
    <source>
        <dbReference type="ARBA" id="ARBA00022842"/>
    </source>
</evidence>
<evidence type="ECO:0000256" key="1">
    <source>
        <dbReference type="ARBA" id="ARBA00022723"/>
    </source>
</evidence>
<feature type="domain" description="Alpha-D-phosphohexomutase alpha/beta/alpha" evidence="4">
    <location>
        <begin position="15"/>
        <end position="129"/>
    </location>
</feature>
<dbReference type="InterPro" id="IPR005846">
    <property type="entry name" value="A-D-PHexomutase_a/b/a-III"/>
</dbReference>
<dbReference type="InterPro" id="IPR016055">
    <property type="entry name" value="A-D-PHexomutase_a/b/a-I/II/III"/>
</dbReference>
<keyword evidence="2" id="KW-0460">Magnesium</keyword>
<dbReference type="OrthoDB" id="8300170at2759"/>
<keyword evidence="6" id="KW-1185">Reference proteome</keyword>
<dbReference type="Gene3D" id="3.40.120.10">
    <property type="entry name" value="Alpha-D-Glucose-1,6-Bisphosphate, subunit A, domain 3"/>
    <property type="match status" value="1"/>
</dbReference>
<dbReference type="AlphaFoldDB" id="A0A3P6P1U1"/>
<protein>
    <recommendedName>
        <fullName evidence="4">Alpha-D-phosphohexomutase alpha/beta/alpha domain-containing protein</fullName>
    </recommendedName>
</protein>
<dbReference type="SUPFAM" id="SSF53738">
    <property type="entry name" value="Phosphoglucomutase, first 3 domains"/>
    <property type="match status" value="1"/>
</dbReference>
<evidence type="ECO:0000259" key="4">
    <source>
        <dbReference type="Pfam" id="PF02880"/>
    </source>
</evidence>